<dbReference type="PANTHER" id="PTHR30026:SF20">
    <property type="entry name" value="OUTER MEMBRANE PROTEIN TOLC"/>
    <property type="match status" value="1"/>
</dbReference>
<dbReference type="Proteomes" id="UP000199310">
    <property type="component" value="Unassembled WGS sequence"/>
</dbReference>
<evidence type="ECO:0000256" key="1">
    <source>
        <dbReference type="ARBA" id="ARBA00004442"/>
    </source>
</evidence>
<dbReference type="GO" id="GO:0009279">
    <property type="term" value="C:cell outer membrane"/>
    <property type="evidence" value="ECO:0007669"/>
    <property type="project" value="UniProtKB-SubCell"/>
</dbReference>
<dbReference type="SUPFAM" id="SSF56954">
    <property type="entry name" value="Outer membrane efflux proteins (OEP)"/>
    <property type="match status" value="1"/>
</dbReference>
<dbReference type="PANTHER" id="PTHR30026">
    <property type="entry name" value="OUTER MEMBRANE PROTEIN TOLC"/>
    <property type="match status" value="1"/>
</dbReference>
<reference evidence="10" key="1">
    <citation type="submission" date="2016-10" db="EMBL/GenBank/DDBJ databases">
        <authorList>
            <person name="Varghese N."/>
            <person name="Submissions S."/>
        </authorList>
    </citation>
    <scope>NUCLEOTIDE SEQUENCE [LARGE SCALE GENOMIC DNA]</scope>
    <source>
        <strain evidence="10">DSM 3695</strain>
    </source>
</reference>
<accession>A0A1I0S8J3</accession>
<dbReference type="STRING" id="29529.SAMN04488122_4845"/>
<dbReference type="InterPro" id="IPR003423">
    <property type="entry name" value="OMP_efflux"/>
</dbReference>
<dbReference type="GO" id="GO:1990281">
    <property type="term" value="C:efflux pump complex"/>
    <property type="evidence" value="ECO:0007669"/>
    <property type="project" value="TreeGrafter"/>
</dbReference>
<keyword evidence="6" id="KW-0472">Membrane</keyword>
<dbReference type="AlphaFoldDB" id="A0A1I0S8J3"/>
<feature type="chain" id="PRO_5011469359" evidence="8">
    <location>
        <begin position="20"/>
        <end position="448"/>
    </location>
</feature>
<evidence type="ECO:0000256" key="8">
    <source>
        <dbReference type="SAM" id="SignalP"/>
    </source>
</evidence>
<keyword evidence="3" id="KW-0813">Transport</keyword>
<organism evidence="9 10">
    <name type="scientific">Chitinophaga arvensicola</name>
    <dbReference type="NCBI Taxonomy" id="29529"/>
    <lineage>
        <taxon>Bacteria</taxon>
        <taxon>Pseudomonadati</taxon>
        <taxon>Bacteroidota</taxon>
        <taxon>Chitinophagia</taxon>
        <taxon>Chitinophagales</taxon>
        <taxon>Chitinophagaceae</taxon>
        <taxon>Chitinophaga</taxon>
    </lineage>
</organism>
<evidence type="ECO:0000256" key="2">
    <source>
        <dbReference type="ARBA" id="ARBA00007613"/>
    </source>
</evidence>
<feature type="signal peptide" evidence="8">
    <location>
        <begin position="1"/>
        <end position="19"/>
    </location>
</feature>
<evidence type="ECO:0000256" key="3">
    <source>
        <dbReference type="ARBA" id="ARBA00022448"/>
    </source>
</evidence>
<gene>
    <name evidence="9" type="ORF">SAMN04488122_4845</name>
</gene>
<proteinExistence type="inferred from homology"/>
<evidence type="ECO:0000256" key="4">
    <source>
        <dbReference type="ARBA" id="ARBA00022452"/>
    </source>
</evidence>
<keyword evidence="7" id="KW-0998">Cell outer membrane</keyword>
<dbReference type="Gene3D" id="1.20.1600.10">
    <property type="entry name" value="Outer membrane efflux proteins (OEP)"/>
    <property type="match status" value="1"/>
</dbReference>
<evidence type="ECO:0000313" key="9">
    <source>
        <dbReference type="EMBL" id="SEW52459.1"/>
    </source>
</evidence>
<comment type="subcellular location">
    <subcellularLocation>
        <location evidence="1">Cell outer membrane</location>
    </subcellularLocation>
</comment>
<evidence type="ECO:0000256" key="5">
    <source>
        <dbReference type="ARBA" id="ARBA00022692"/>
    </source>
</evidence>
<keyword evidence="4" id="KW-1134">Transmembrane beta strand</keyword>
<dbReference type="OrthoDB" id="367883at2"/>
<protein>
    <submittedName>
        <fullName evidence="9">Outer membrane protein TolC</fullName>
    </submittedName>
</protein>
<evidence type="ECO:0000313" key="10">
    <source>
        <dbReference type="Proteomes" id="UP000199310"/>
    </source>
</evidence>
<dbReference type="GO" id="GO:0015562">
    <property type="term" value="F:efflux transmembrane transporter activity"/>
    <property type="evidence" value="ECO:0007669"/>
    <property type="project" value="InterPro"/>
</dbReference>
<evidence type="ECO:0000256" key="7">
    <source>
        <dbReference type="ARBA" id="ARBA00023237"/>
    </source>
</evidence>
<name>A0A1I0S8J3_9BACT</name>
<dbReference type="RefSeq" id="WP_089898885.1">
    <property type="nucleotide sequence ID" value="NZ_FOJG01000002.1"/>
</dbReference>
<dbReference type="InterPro" id="IPR051906">
    <property type="entry name" value="TolC-like"/>
</dbReference>
<keyword evidence="5" id="KW-0812">Transmembrane</keyword>
<keyword evidence="8" id="KW-0732">Signal</keyword>
<comment type="similarity">
    <text evidence="2">Belongs to the outer membrane factor (OMF) (TC 1.B.17) family.</text>
</comment>
<evidence type="ECO:0000256" key="6">
    <source>
        <dbReference type="ARBA" id="ARBA00023136"/>
    </source>
</evidence>
<dbReference type="GO" id="GO:0015288">
    <property type="term" value="F:porin activity"/>
    <property type="evidence" value="ECO:0007669"/>
    <property type="project" value="TreeGrafter"/>
</dbReference>
<dbReference type="EMBL" id="FOJG01000002">
    <property type="protein sequence ID" value="SEW52459.1"/>
    <property type="molecule type" value="Genomic_DNA"/>
</dbReference>
<dbReference type="Pfam" id="PF02321">
    <property type="entry name" value="OEP"/>
    <property type="match status" value="2"/>
</dbReference>
<keyword evidence="10" id="KW-1185">Reference proteome</keyword>
<sequence length="448" mass="50413">MHCRLFLFTILLLSGITTAYGQIDTTQQGPFAFNLANCIQYGLAHQNDVVNARLDINFSREQIKEATGKLLPHADINASFTDNMKLATSLIPDLTNPTSPEKIPVQFGTRFASSVTGQVNQTIFNSDYFLGLKAAKVYGGLAERTYKRTEIDTRVAISKAYYAVLANEENIRLSKSNMEQLEKTLKDTKARYDVGVAERVDVDRIQVSYNNVVTDIETQIRLLVYTTQLLKFQMGMPQEAKLDLTEKVQDLNADDFLTDTIDYRVQDRVEYDIQTTQIAINELSLKSKKMGYLPSLSAYVNYGWNYFSTDFGDLYKTGFGASALGVTLAWPIFTGTERLHQIRQNQITLKKSQNDLDYLSQQIKLEVTNANTVYLNNKAKMVTQKTNMGLTQGIYDRIVLKFEQGVATSLDVTSAESDLKQAQVDYVQALLNTLISKTDLDKAMGKIK</sequence>